<proteinExistence type="predicted"/>
<dbReference type="PROSITE" id="PS00675">
    <property type="entry name" value="SIGMA54_INTERACT_1"/>
    <property type="match status" value="1"/>
</dbReference>
<dbReference type="Pfam" id="PF00158">
    <property type="entry name" value="Sigma54_activat"/>
    <property type="match status" value="1"/>
</dbReference>
<keyword evidence="10" id="KW-1185">Reference proteome</keyword>
<dbReference type="Gene3D" id="1.10.8.60">
    <property type="match status" value="1"/>
</dbReference>
<keyword evidence="4" id="KW-0805">Transcription regulation</keyword>
<reference evidence="9" key="1">
    <citation type="submission" date="2019-12" db="EMBL/GenBank/DDBJ databases">
        <title>Clostridiaceae gen. nov. sp. nov., isolated from sediment in Xinjiang, China.</title>
        <authorList>
            <person name="Zhang R."/>
        </authorList>
    </citation>
    <scope>NUCLEOTIDE SEQUENCE</scope>
    <source>
        <strain evidence="9">D2Q-11</strain>
    </source>
</reference>
<dbReference type="Gene3D" id="1.10.10.60">
    <property type="entry name" value="Homeodomain-like"/>
    <property type="match status" value="1"/>
</dbReference>
<dbReference type="InterPro" id="IPR025662">
    <property type="entry name" value="Sigma_54_int_dom_ATP-bd_1"/>
</dbReference>
<dbReference type="Proteomes" id="UP000724672">
    <property type="component" value="Unassembled WGS sequence"/>
</dbReference>
<dbReference type="PANTHER" id="PTHR32071:SF113">
    <property type="entry name" value="ALGINATE BIOSYNTHESIS TRANSCRIPTIONAL REGULATORY PROTEIN ALGB"/>
    <property type="match status" value="1"/>
</dbReference>
<dbReference type="SUPFAM" id="SSF46689">
    <property type="entry name" value="Homeodomain-like"/>
    <property type="match status" value="1"/>
</dbReference>
<dbReference type="GO" id="GO:0006355">
    <property type="term" value="P:regulation of DNA-templated transcription"/>
    <property type="evidence" value="ECO:0007669"/>
    <property type="project" value="InterPro"/>
</dbReference>
<dbReference type="InterPro" id="IPR058031">
    <property type="entry name" value="AAA_lid_NorR"/>
</dbReference>
<evidence type="ECO:0000313" key="9">
    <source>
        <dbReference type="EMBL" id="MBS4538250.1"/>
    </source>
</evidence>
<evidence type="ECO:0000256" key="4">
    <source>
        <dbReference type="ARBA" id="ARBA00023015"/>
    </source>
</evidence>
<evidence type="ECO:0000259" key="7">
    <source>
        <dbReference type="PROSITE" id="PS50045"/>
    </source>
</evidence>
<dbReference type="SUPFAM" id="SSF52540">
    <property type="entry name" value="P-loop containing nucleoside triphosphate hydrolases"/>
    <property type="match status" value="1"/>
</dbReference>
<dbReference type="EMBL" id="WSFT01000029">
    <property type="protein sequence ID" value="MBS4538250.1"/>
    <property type="molecule type" value="Genomic_DNA"/>
</dbReference>
<accession>A0A942Z8U5</accession>
<dbReference type="FunFam" id="3.40.50.2300:FF:000018">
    <property type="entry name" value="DNA-binding transcriptional regulator NtrC"/>
    <property type="match status" value="1"/>
</dbReference>
<dbReference type="InterPro" id="IPR009057">
    <property type="entry name" value="Homeodomain-like_sf"/>
</dbReference>
<evidence type="ECO:0000259" key="8">
    <source>
        <dbReference type="PROSITE" id="PS50110"/>
    </source>
</evidence>
<evidence type="ECO:0000313" key="10">
    <source>
        <dbReference type="Proteomes" id="UP000724672"/>
    </source>
</evidence>
<dbReference type="GO" id="GO:0000160">
    <property type="term" value="P:phosphorelay signal transduction system"/>
    <property type="evidence" value="ECO:0007669"/>
    <property type="project" value="InterPro"/>
</dbReference>
<organism evidence="9 10">
    <name type="scientific">Anaeromonas frigoriresistens</name>
    <dbReference type="NCBI Taxonomy" id="2683708"/>
    <lineage>
        <taxon>Bacteria</taxon>
        <taxon>Bacillati</taxon>
        <taxon>Bacillota</taxon>
        <taxon>Tissierellia</taxon>
        <taxon>Tissierellales</taxon>
        <taxon>Thermohalobacteraceae</taxon>
        <taxon>Anaeromonas</taxon>
    </lineage>
</organism>
<evidence type="ECO:0000256" key="5">
    <source>
        <dbReference type="ARBA" id="ARBA00023163"/>
    </source>
</evidence>
<sequence>MMKRILIADDERNMVWALKRALKDEDYQVISSENGEEAIGIIKQSEPDLVLLDMRMPKMNGMEALKNIKRINKDIPVIMITAHGTMGSAIEAMKIGALDYISKPFDVEELKIIIRKALDIRDMTRQIEFLTDELRNETGKEIIGESNNMKQVLDIVNRVATSNATVLITGESGTGKELIANAIHYTSDRAKMPYIKVNCGALPENLLESELFGHEKGSFTGAISKKLGRFERADGGTIFLDEIGEISLSMQVKLLRVLQEKELERVGGTETIKVDVRVLAATNKDLEEMIREGSFREDLYYRLNVIPLELPPLRDRKNDIPLLVQYFLDKYCKEIGRSKMEITEGALEILTKYQWKGNIRELENIIERLVILSRSNIITKRDLPKELISSDNHPVEYTLPEEGINLDKVEKSLIIQALEKVNFNQTQAAKLLGISRHTLLYRIDKHSIRNEK</sequence>
<dbReference type="InterPro" id="IPR011006">
    <property type="entry name" value="CheY-like_superfamily"/>
</dbReference>
<dbReference type="GO" id="GO:0005524">
    <property type="term" value="F:ATP binding"/>
    <property type="evidence" value="ECO:0007669"/>
    <property type="project" value="UniProtKB-KW"/>
</dbReference>
<dbReference type="InterPro" id="IPR002197">
    <property type="entry name" value="HTH_Fis"/>
</dbReference>
<dbReference type="PANTHER" id="PTHR32071">
    <property type="entry name" value="TRANSCRIPTIONAL REGULATORY PROTEIN"/>
    <property type="match status" value="1"/>
</dbReference>
<dbReference type="PROSITE" id="PS00676">
    <property type="entry name" value="SIGMA54_INTERACT_2"/>
    <property type="match status" value="1"/>
</dbReference>
<evidence type="ECO:0000256" key="3">
    <source>
        <dbReference type="ARBA" id="ARBA00022840"/>
    </source>
</evidence>
<gene>
    <name evidence="9" type="ORF">GOQ27_07230</name>
</gene>
<dbReference type="InterPro" id="IPR027417">
    <property type="entry name" value="P-loop_NTPase"/>
</dbReference>
<comment type="caution">
    <text evidence="9">The sequence shown here is derived from an EMBL/GenBank/DDBJ whole genome shotgun (WGS) entry which is preliminary data.</text>
</comment>
<evidence type="ECO:0000256" key="6">
    <source>
        <dbReference type="PROSITE-ProRule" id="PRU00169"/>
    </source>
</evidence>
<dbReference type="Pfam" id="PF00072">
    <property type="entry name" value="Response_reg"/>
    <property type="match status" value="1"/>
</dbReference>
<dbReference type="Gene3D" id="3.40.50.2300">
    <property type="match status" value="1"/>
</dbReference>
<feature type="domain" description="Sigma-54 factor interaction" evidence="7">
    <location>
        <begin position="142"/>
        <end position="371"/>
    </location>
</feature>
<evidence type="ECO:0000256" key="1">
    <source>
        <dbReference type="ARBA" id="ARBA00022553"/>
    </source>
</evidence>
<keyword evidence="3" id="KW-0067">ATP-binding</keyword>
<dbReference type="PROSITE" id="PS50045">
    <property type="entry name" value="SIGMA54_INTERACT_4"/>
    <property type="match status" value="1"/>
</dbReference>
<dbReference type="AlphaFoldDB" id="A0A942Z8U5"/>
<keyword evidence="1 6" id="KW-0597">Phosphoprotein</keyword>
<dbReference type="PRINTS" id="PR01590">
    <property type="entry name" value="HTHFIS"/>
</dbReference>
<dbReference type="SMART" id="SM00448">
    <property type="entry name" value="REC"/>
    <property type="match status" value="1"/>
</dbReference>
<dbReference type="SUPFAM" id="SSF52172">
    <property type="entry name" value="CheY-like"/>
    <property type="match status" value="1"/>
</dbReference>
<dbReference type="InterPro" id="IPR002078">
    <property type="entry name" value="Sigma_54_int"/>
</dbReference>
<dbReference type="SMART" id="SM00382">
    <property type="entry name" value="AAA"/>
    <property type="match status" value="1"/>
</dbReference>
<feature type="domain" description="Response regulatory" evidence="8">
    <location>
        <begin position="4"/>
        <end position="118"/>
    </location>
</feature>
<dbReference type="CDD" id="cd00009">
    <property type="entry name" value="AAA"/>
    <property type="match status" value="1"/>
</dbReference>
<dbReference type="InterPro" id="IPR025943">
    <property type="entry name" value="Sigma_54_int_dom_ATP-bd_2"/>
</dbReference>
<protein>
    <submittedName>
        <fullName evidence="9">Sigma-54-dependent Fis family transcriptional regulator</fullName>
    </submittedName>
</protein>
<dbReference type="Gene3D" id="3.40.50.300">
    <property type="entry name" value="P-loop containing nucleotide triphosphate hydrolases"/>
    <property type="match status" value="1"/>
</dbReference>
<dbReference type="InterPro" id="IPR001789">
    <property type="entry name" value="Sig_transdc_resp-reg_receiver"/>
</dbReference>
<dbReference type="PROSITE" id="PS50110">
    <property type="entry name" value="RESPONSE_REGULATORY"/>
    <property type="match status" value="1"/>
</dbReference>
<feature type="modified residue" description="4-aspartylphosphate" evidence="6">
    <location>
        <position position="53"/>
    </location>
</feature>
<dbReference type="InterPro" id="IPR003593">
    <property type="entry name" value="AAA+_ATPase"/>
</dbReference>
<keyword evidence="5" id="KW-0804">Transcription</keyword>
<evidence type="ECO:0000256" key="2">
    <source>
        <dbReference type="ARBA" id="ARBA00022741"/>
    </source>
</evidence>
<dbReference type="Pfam" id="PF25601">
    <property type="entry name" value="AAA_lid_14"/>
    <property type="match status" value="1"/>
</dbReference>
<dbReference type="Pfam" id="PF02954">
    <property type="entry name" value="HTH_8"/>
    <property type="match status" value="1"/>
</dbReference>
<keyword evidence="2" id="KW-0547">Nucleotide-binding</keyword>
<dbReference type="FunFam" id="3.40.50.300:FF:000006">
    <property type="entry name" value="DNA-binding transcriptional regulator NtrC"/>
    <property type="match status" value="1"/>
</dbReference>
<name>A0A942Z8U5_9FIRM</name>
<dbReference type="GO" id="GO:0043565">
    <property type="term" value="F:sequence-specific DNA binding"/>
    <property type="evidence" value="ECO:0007669"/>
    <property type="project" value="InterPro"/>
</dbReference>